<gene>
    <name evidence="2" type="ORF">DBV05_g3539</name>
</gene>
<keyword evidence="1" id="KW-0812">Transmembrane</keyword>
<evidence type="ECO:0000313" key="2">
    <source>
        <dbReference type="EMBL" id="KAB2577796.1"/>
    </source>
</evidence>
<accession>A0A5N5DIT0</accession>
<feature type="transmembrane region" description="Helical" evidence="1">
    <location>
        <begin position="45"/>
        <end position="69"/>
    </location>
</feature>
<keyword evidence="1" id="KW-0472">Membrane</keyword>
<evidence type="ECO:0000256" key="1">
    <source>
        <dbReference type="SAM" id="Phobius"/>
    </source>
</evidence>
<name>A0A5N5DIT0_9PEZI</name>
<keyword evidence="3" id="KW-1185">Reference proteome</keyword>
<reference evidence="2 3" key="1">
    <citation type="journal article" date="2019" name="Sci. Rep.">
        <title>A multi-omics analysis of the grapevine pathogen Lasiodiplodia theobromae reveals that temperature affects the expression of virulence- and pathogenicity-related genes.</title>
        <authorList>
            <person name="Felix C."/>
            <person name="Meneses R."/>
            <person name="Goncalves M.F.M."/>
            <person name="Tilleman L."/>
            <person name="Duarte A.S."/>
            <person name="Jorrin-Novo J.V."/>
            <person name="Van de Peer Y."/>
            <person name="Deforce D."/>
            <person name="Van Nieuwerburgh F."/>
            <person name="Esteves A.C."/>
            <person name="Alves A."/>
        </authorList>
    </citation>
    <scope>NUCLEOTIDE SEQUENCE [LARGE SCALE GENOMIC DNA]</scope>
    <source>
        <strain evidence="2 3">LA-SOL3</strain>
    </source>
</reference>
<proteinExistence type="predicted"/>
<comment type="caution">
    <text evidence="2">The sequence shown here is derived from an EMBL/GenBank/DDBJ whole genome shotgun (WGS) entry which is preliminary data.</text>
</comment>
<sequence>MATAALPRTLLNQLIYAVKNAIKEPHPIGRVPVSTTPYKADWSRAWYRIGLASTLYVPVASAVMFWPFVVRSLAMPGGFGHAYHWGRTKAWWEEEQE</sequence>
<organism evidence="2 3">
    <name type="scientific">Lasiodiplodia theobromae</name>
    <dbReference type="NCBI Taxonomy" id="45133"/>
    <lineage>
        <taxon>Eukaryota</taxon>
        <taxon>Fungi</taxon>
        <taxon>Dikarya</taxon>
        <taxon>Ascomycota</taxon>
        <taxon>Pezizomycotina</taxon>
        <taxon>Dothideomycetes</taxon>
        <taxon>Dothideomycetes incertae sedis</taxon>
        <taxon>Botryosphaeriales</taxon>
        <taxon>Botryosphaeriaceae</taxon>
        <taxon>Lasiodiplodia</taxon>
    </lineage>
</organism>
<evidence type="ECO:0000313" key="3">
    <source>
        <dbReference type="Proteomes" id="UP000325902"/>
    </source>
</evidence>
<dbReference type="OrthoDB" id="4829316at2759"/>
<dbReference type="AlphaFoldDB" id="A0A5N5DIT0"/>
<dbReference type="EMBL" id="VCHE01000015">
    <property type="protein sequence ID" value="KAB2577796.1"/>
    <property type="molecule type" value="Genomic_DNA"/>
</dbReference>
<keyword evidence="1" id="KW-1133">Transmembrane helix</keyword>
<dbReference type="Proteomes" id="UP000325902">
    <property type="component" value="Unassembled WGS sequence"/>
</dbReference>
<protein>
    <submittedName>
        <fullName evidence="2">Uncharacterized protein</fullName>
    </submittedName>
</protein>